<name>A0A7T7ZUW9_9FIRM</name>
<gene>
    <name evidence="6" type="ORF">I6H46_06215</name>
</gene>
<evidence type="ECO:0000259" key="5">
    <source>
        <dbReference type="PROSITE" id="PS50893"/>
    </source>
</evidence>
<feature type="domain" description="ABC transporter" evidence="5">
    <location>
        <begin position="1"/>
        <end position="231"/>
    </location>
</feature>
<dbReference type="RefSeq" id="WP_200225614.1">
    <property type="nucleotide sequence ID" value="NZ_CP067016.1"/>
</dbReference>
<dbReference type="PROSITE" id="PS50893">
    <property type="entry name" value="ABC_TRANSPORTER_2"/>
    <property type="match status" value="1"/>
</dbReference>
<keyword evidence="4" id="KW-1133">Transmembrane helix</keyword>
<dbReference type="InterPro" id="IPR027417">
    <property type="entry name" value="P-loop_NTPase"/>
</dbReference>
<reference evidence="6 7" key="1">
    <citation type="submission" date="2020-12" db="EMBL/GenBank/DDBJ databases">
        <title>FDA dAtabase for Regulatory Grade micrObial Sequences (FDA-ARGOS): Supporting development and validation of Infectious Disease Dx tests.</title>
        <authorList>
            <person name="Sproer C."/>
            <person name="Gronow S."/>
            <person name="Severitt S."/>
            <person name="Schroder I."/>
            <person name="Tallon L."/>
            <person name="Sadzewicz L."/>
            <person name="Zhao X."/>
            <person name="Boylan J."/>
            <person name="Ott S."/>
            <person name="Bowen H."/>
            <person name="Vavikolanu K."/>
            <person name="Mehta A."/>
            <person name="Aluvathingal J."/>
            <person name="Nadendla S."/>
            <person name="Lowell S."/>
            <person name="Myers T."/>
            <person name="Yan Y."/>
            <person name="Sichtig H."/>
        </authorList>
    </citation>
    <scope>NUCLEOTIDE SEQUENCE [LARGE SCALE GENOMIC DNA]</scope>
    <source>
        <strain evidence="6 7">FDAARGOS_989</strain>
    </source>
</reference>
<keyword evidence="2" id="KW-0547">Nucleotide-binding</keyword>
<dbReference type="Gene3D" id="3.40.50.300">
    <property type="entry name" value="P-loop containing nucleotide triphosphate hydrolases"/>
    <property type="match status" value="1"/>
</dbReference>
<protein>
    <submittedName>
        <fullName evidence="6">ABC transporter ATP-binding protein</fullName>
    </submittedName>
</protein>
<organism evidence="6 7">
    <name type="scientific">Anaerococcus obesiensis</name>
    <dbReference type="NCBI Taxonomy" id="1287640"/>
    <lineage>
        <taxon>Bacteria</taxon>
        <taxon>Bacillati</taxon>
        <taxon>Bacillota</taxon>
        <taxon>Tissierellia</taxon>
        <taxon>Tissierellales</taxon>
        <taxon>Peptoniphilaceae</taxon>
        <taxon>Anaerococcus</taxon>
    </lineage>
</organism>
<keyword evidence="4" id="KW-0472">Membrane</keyword>
<dbReference type="PROSITE" id="PS00211">
    <property type="entry name" value="ABC_TRANSPORTER_1"/>
    <property type="match status" value="1"/>
</dbReference>
<dbReference type="Proteomes" id="UP000595871">
    <property type="component" value="Chromosome"/>
</dbReference>
<accession>A0A7T7ZUW9</accession>
<dbReference type="SUPFAM" id="SSF52540">
    <property type="entry name" value="P-loop containing nucleoside triphosphate hydrolases"/>
    <property type="match status" value="1"/>
</dbReference>
<feature type="transmembrane region" description="Helical" evidence="4">
    <location>
        <begin position="307"/>
        <end position="324"/>
    </location>
</feature>
<dbReference type="InterPro" id="IPR003593">
    <property type="entry name" value="AAA+_ATPase"/>
</dbReference>
<keyword evidence="3 6" id="KW-0067">ATP-binding</keyword>
<dbReference type="AlphaFoldDB" id="A0A7T7ZUW9"/>
<proteinExistence type="predicted"/>
<dbReference type="GO" id="GO:0016887">
    <property type="term" value="F:ATP hydrolysis activity"/>
    <property type="evidence" value="ECO:0007669"/>
    <property type="project" value="InterPro"/>
</dbReference>
<dbReference type="Pfam" id="PF00005">
    <property type="entry name" value="ABC_tran"/>
    <property type="match status" value="1"/>
</dbReference>
<dbReference type="SMART" id="SM00382">
    <property type="entry name" value="AAA"/>
    <property type="match status" value="1"/>
</dbReference>
<dbReference type="PANTHER" id="PTHR42939">
    <property type="entry name" value="ABC TRANSPORTER ATP-BINDING PROTEIN ALBC-RELATED"/>
    <property type="match status" value="1"/>
</dbReference>
<keyword evidence="1" id="KW-0813">Transport</keyword>
<dbReference type="PANTHER" id="PTHR42939:SF1">
    <property type="entry name" value="ABC TRANSPORTER ATP-BINDING PROTEIN ALBC-RELATED"/>
    <property type="match status" value="1"/>
</dbReference>
<dbReference type="GO" id="GO:0005524">
    <property type="term" value="F:ATP binding"/>
    <property type="evidence" value="ECO:0007669"/>
    <property type="project" value="UniProtKB-KW"/>
</dbReference>
<keyword evidence="4" id="KW-0812">Transmembrane</keyword>
<keyword evidence="7" id="KW-1185">Reference proteome</keyword>
<evidence type="ECO:0000313" key="6">
    <source>
        <dbReference type="EMBL" id="QQN55512.1"/>
    </source>
</evidence>
<dbReference type="EMBL" id="CP067016">
    <property type="protein sequence ID" value="QQN55512.1"/>
    <property type="molecule type" value="Genomic_DNA"/>
</dbReference>
<evidence type="ECO:0000256" key="1">
    <source>
        <dbReference type="ARBA" id="ARBA00022448"/>
    </source>
</evidence>
<evidence type="ECO:0000256" key="2">
    <source>
        <dbReference type="ARBA" id="ARBA00022741"/>
    </source>
</evidence>
<dbReference type="KEGG" id="aob:I6H46_06215"/>
<dbReference type="InterPro" id="IPR051782">
    <property type="entry name" value="ABC_Transporter_VariousFunc"/>
</dbReference>
<sequence>MDRLEISNLSKSYDKKVLNDINLILEPGLYGLLGANGSGKSTLMKILATLLKPSSGNVVFNGEKVKRNNSKYLDKISYLPQDFGVYSNFSGKEFIDYIGKLKGVPTGKLRERSEILFKKFELRDYKSRNVAKYSGGMKRRIGIIQAFINNPSIILLDEPTAGLDPMQRLTFKNFISEESKNRIIIYSTHITEDIESICDNIIMIKSGEIISEGTEEEVLKALENKIYEIIISKSGLLDFLENNLVVNYKEQDNCYRVRYISNKQTCNSKLVKPNLEDLYLYYNKESEMLKMFSLIGYEFKKIIKNKVNIISILIMTLIILYSFIPK</sequence>
<evidence type="ECO:0000313" key="7">
    <source>
        <dbReference type="Proteomes" id="UP000595871"/>
    </source>
</evidence>
<evidence type="ECO:0000256" key="3">
    <source>
        <dbReference type="ARBA" id="ARBA00022840"/>
    </source>
</evidence>
<dbReference type="InterPro" id="IPR017871">
    <property type="entry name" value="ABC_transporter-like_CS"/>
</dbReference>
<dbReference type="CDD" id="cd03264">
    <property type="entry name" value="ABC_drug_resistance_like"/>
    <property type="match status" value="1"/>
</dbReference>
<dbReference type="InterPro" id="IPR003439">
    <property type="entry name" value="ABC_transporter-like_ATP-bd"/>
</dbReference>
<evidence type="ECO:0000256" key="4">
    <source>
        <dbReference type="SAM" id="Phobius"/>
    </source>
</evidence>